<dbReference type="Gene3D" id="3.40.50.300">
    <property type="entry name" value="P-loop containing nucleotide triphosphate hydrolases"/>
    <property type="match status" value="2"/>
</dbReference>
<proteinExistence type="predicted"/>
<organism evidence="1 2">
    <name type="scientific">Frondihabitans sucicola</name>
    <dbReference type="NCBI Taxonomy" id="1268041"/>
    <lineage>
        <taxon>Bacteria</taxon>
        <taxon>Bacillati</taxon>
        <taxon>Actinomycetota</taxon>
        <taxon>Actinomycetes</taxon>
        <taxon>Micrococcales</taxon>
        <taxon>Microbacteriaceae</taxon>
        <taxon>Frondihabitans</taxon>
    </lineage>
</organism>
<dbReference type="PANTHER" id="PTHR11070:SF45">
    <property type="entry name" value="DNA 3'-5' HELICASE"/>
    <property type="match status" value="1"/>
</dbReference>
<dbReference type="Proteomes" id="UP001321486">
    <property type="component" value="Chromosome"/>
</dbReference>
<evidence type="ECO:0000313" key="1">
    <source>
        <dbReference type="EMBL" id="BDZ51284.1"/>
    </source>
</evidence>
<dbReference type="EMBL" id="AP027732">
    <property type="protein sequence ID" value="BDZ51284.1"/>
    <property type="molecule type" value="Genomic_DNA"/>
</dbReference>
<dbReference type="InterPro" id="IPR027417">
    <property type="entry name" value="P-loop_NTPase"/>
</dbReference>
<dbReference type="PANTHER" id="PTHR11070">
    <property type="entry name" value="UVRD / RECB / PCRA DNA HELICASE FAMILY MEMBER"/>
    <property type="match status" value="1"/>
</dbReference>
<evidence type="ECO:0000313" key="2">
    <source>
        <dbReference type="Proteomes" id="UP001321486"/>
    </source>
</evidence>
<sequence>MRICTLRDLVAEGSTAGAESNAEAARLKESTGFAAVIDGAVGRYEQPPAEGVLIETEWAEVWLGPTDWAEAFESVEPGTRHDDAREQIWEQLVAIALDQHDPEVPEALVRRSLRDNERLRSAFQRAWPLLDPAGLVADLWTNPDFLRASAPWLDAEQVRLLQRADGRAWTVSDLPLLDAARHRIGDPEAVGRERRRAAALASDRERMSRVVDDLIAADDSDLKLMSMLREQDAQNSLIDDTSAPEAAIDPLEGPFAHVVVDEAQELTGAEWQMLLRRCPSKSFTVVGDRAQARRGFAEPWQERLGRIGLDRVEVASLTVNYRTPAEVMAVAEPVIRAAIPDANVPSSIRSSGVPVERGSVSELDGIVGSWLETDDDGTACIVGGPDVASFRVSTDRVRVLTPELAKGLEFDLVVLVDPESLGDGIEGAVDRYVAMTRTTRRLVILTPE</sequence>
<keyword evidence="2" id="KW-1185">Reference proteome</keyword>
<dbReference type="InterPro" id="IPR000212">
    <property type="entry name" value="DNA_helicase_UvrD/REP"/>
</dbReference>
<accession>A0ABN6Y1S3</accession>
<reference evidence="2" key="1">
    <citation type="journal article" date="2019" name="Int. J. Syst. Evol. Microbiol.">
        <title>The Global Catalogue of Microorganisms (GCM) 10K type strain sequencing project: providing services to taxonomists for standard genome sequencing and annotation.</title>
        <authorList>
            <consortium name="The Broad Institute Genomics Platform"/>
            <consortium name="The Broad Institute Genome Sequencing Center for Infectious Disease"/>
            <person name="Wu L."/>
            <person name="Ma J."/>
        </authorList>
    </citation>
    <scope>NUCLEOTIDE SEQUENCE [LARGE SCALE GENOMIC DNA]</scope>
    <source>
        <strain evidence="2">NBRC 108728</strain>
    </source>
</reference>
<protein>
    <recommendedName>
        <fullName evidence="3">DNA helicase</fullName>
    </recommendedName>
</protein>
<name>A0ABN6Y1S3_9MICO</name>
<gene>
    <name evidence="1" type="ORF">GCM10025867_35250</name>
</gene>
<evidence type="ECO:0008006" key="3">
    <source>
        <dbReference type="Google" id="ProtNLM"/>
    </source>
</evidence>
<dbReference type="SUPFAM" id="SSF52540">
    <property type="entry name" value="P-loop containing nucleoside triphosphate hydrolases"/>
    <property type="match status" value="1"/>
</dbReference>